<dbReference type="Pfam" id="PF04130">
    <property type="entry name" value="GCP_C_terminal"/>
    <property type="match status" value="1"/>
</dbReference>
<dbReference type="GO" id="GO:0005874">
    <property type="term" value="C:microtubule"/>
    <property type="evidence" value="ECO:0007669"/>
    <property type="project" value="UniProtKB-KW"/>
</dbReference>
<keyword evidence="4 5" id="KW-0206">Cytoskeleton</keyword>
<dbReference type="GO" id="GO:0000922">
    <property type="term" value="C:spindle pole"/>
    <property type="evidence" value="ECO:0007669"/>
    <property type="project" value="InterPro"/>
</dbReference>
<dbReference type="InterPro" id="IPR041470">
    <property type="entry name" value="GCP_N"/>
</dbReference>
<evidence type="ECO:0000256" key="2">
    <source>
        <dbReference type="ARBA" id="ARBA00022490"/>
    </source>
</evidence>
<dbReference type="HOGENOM" id="CLU_333507_0_0_1"/>
<dbReference type="GO" id="GO:0051321">
    <property type="term" value="P:meiotic cell cycle"/>
    <property type="evidence" value="ECO:0007669"/>
    <property type="project" value="TreeGrafter"/>
</dbReference>
<comment type="caution">
    <text evidence="8">The sequence shown here is derived from an EMBL/GenBank/DDBJ whole genome shotgun (WGS) entry which is preliminary data.</text>
</comment>
<dbReference type="GO" id="GO:0031122">
    <property type="term" value="P:cytoplasmic microtubule organization"/>
    <property type="evidence" value="ECO:0007669"/>
    <property type="project" value="TreeGrafter"/>
</dbReference>
<dbReference type="GO" id="GO:0051225">
    <property type="term" value="P:spindle assembly"/>
    <property type="evidence" value="ECO:0007669"/>
    <property type="project" value="TreeGrafter"/>
</dbReference>
<evidence type="ECO:0000313" key="9">
    <source>
        <dbReference type="Proteomes" id="UP000009328"/>
    </source>
</evidence>
<dbReference type="EMBL" id="CAIF01000008">
    <property type="protein sequence ID" value="CCH40964.1"/>
    <property type="molecule type" value="Genomic_DNA"/>
</dbReference>
<evidence type="ECO:0000256" key="1">
    <source>
        <dbReference type="ARBA" id="ARBA00010337"/>
    </source>
</evidence>
<dbReference type="GO" id="GO:0051011">
    <property type="term" value="F:microtubule minus-end binding"/>
    <property type="evidence" value="ECO:0007669"/>
    <property type="project" value="TreeGrafter"/>
</dbReference>
<name>K0KHU4_WICCF</name>
<dbReference type="GO" id="GO:0000930">
    <property type="term" value="C:gamma-tubulin complex"/>
    <property type="evidence" value="ECO:0007669"/>
    <property type="project" value="TreeGrafter"/>
</dbReference>
<gene>
    <name evidence="8" type="ORF">BN7_498</name>
</gene>
<organism evidence="8 9">
    <name type="scientific">Wickerhamomyces ciferrii (strain ATCC 14091 / BCRC 22168 / CBS 111 / JCM 3599 / NBRC 0793 / NRRL Y-1031 F-60-10)</name>
    <name type="common">Yeast</name>
    <name type="synonym">Pichia ciferrii</name>
    <dbReference type="NCBI Taxonomy" id="1206466"/>
    <lineage>
        <taxon>Eukaryota</taxon>
        <taxon>Fungi</taxon>
        <taxon>Dikarya</taxon>
        <taxon>Ascomycota</taxon>
        <taxon>Saccharomycotina</taxon>
        <taxon>Saccharomycetes</taxon>
        <taxon>Phaffomycetales</taxon>
        <taxon>Wickerhamomycetaceae</taxon>
        <taxon>Wickerhamomyces</taxon>
    </lineage>
</organism>
<dbReference type="FunCoup" id="K0KHU4">
    <property type="interactions" value="215"/>
</dbReference>
<evidence type="ECO:0000259" key="7">
    <source>
        <dbReference type="Pfam" id="PF17681"/>
    </source>
</evidence>
<proteinExistence type="inferred from homology"/>
<dbReference type="InterPro" id="IPR007259">
    <property type="entry name" value="GCP"/>
</dbReference>
<evidence type="ECO:0000313" key="8">
    <source>
        <dbReference type="EMBL" id="CCH40964.1"/>
    </source>
</evidence>
<protein>
    <recommendedName>
        <fullName evidence="5">Spindle pole body component</fullName>
    </recommendedName>
</protein>
<evidence type="ECO:0000256" key="3">
    <source>
        <dbReference type="ARBA" id="ARBA00022701"/>
    </source>
</evidence>
<dbReference type="PANTHER" id="PTHR19302:SF33">
    <property type="entry name" value="GAMMA-TUBULIN COMPLEX COMPONENT 5"/>
    <property type="match status" value="1"/>
</dbReference>
<dbReference type="PANTHER" id="PTHR19302">
    <property type="entry name" value="GAMMA TUBULIN COMPLEX PROTEIN"/>
    <property type="match status" value="1"/>
</dbReference>
<dbReference type="Proteomes" id="UP000009328">
    <property type="component" value="Unassembled WGS sequence"/>
</dbReference>
<dbReference type="AlphaFoldDB" id="K0KHU4"/>
<dbReference type="GO" id="GO:0000278">
    <property type="term" value="P:mitotic cell cycle"/>
    <property type="evidence" value="ECO:0007669"/>
    <property type="project" value="TreeGrafter"/>
</dbReference>
<dbReference type="Gene3D" id="1.20.120.1900">
    <property type="entry name" value="Gamma-tubulin complex, C-terminal domain"/>
    <property type="match status" value="1"/>
</dbReference>
<keyword evidence="2 5" id="KW-0963">Cytoplasm</keyword>
<evidence type="ECO:0000256" key="4">
    <source>
        <dbReference type="ARBA" id="ARBA00023212"/>
    </source>
</evidence>
<evidence type="ECO:0000256" key="5">
    <source>
        <dbReference type="RuleBase" id="RU363050"/>
    </source>
</evidence>
<dbReference type="eggNOG" id="KOG2000">
    <property type="taxonomic scope" value="Eukaryota"/>
</dbReference>
<dbReference type="InterPro" id="IPR042241">
    <property type="entry name" value="GCP_C_sf"/>
</dbReference>
<feature type="domain" description="Gamma tubulin complex component C-terminal" evidence="6">
    <location>
        <begin position="488"/>
        <end position="856"/>
    </location>
</feature>
<comment type="similarity">
    <text evidence="1 5">Belongs to the TUBGCP family.</text>
</comment>
<dbReference type="GO" id="GO:0005816">
    <property type="term" value="C:spindle pole body"/>
    <property type="evidence" value="ECO:0007669"/>
    <property type="project" value="UniProtKB-ARBA"/>
</dbReference>
<sequence length="857" mass="99221">MSGERPQLLRIYLNRLVRSLVPQELGDEYSKTVFEELMTFIELRSDSRKLYDIQDVITKIRNDTDLNITEFLNVIDILTKFKSTEDITKYLVFINSMKDIPPEGYTRQDDDIYNPTSLPISRGNLGRLETINMDMDSRSIIESHHGFNNAGDSFENINFDKLSDRRSLYSATPNRTFNDSRKYTLQEVLIPYQENHVKEEDILRSLPFTLEGTTSNIFPIENGSINLMENLTNSTSGIVHIILECGLLYQSLTTKLDAFKKQRISSAIKNAVMSFTSEKLTAYTRTVNNLSMKPQFSILSLTAELCDELVNLRFLHYFSAKLDDLPGNELLSLAHDFTSHGDLSIRRIAWDLLIYSIESFSKTLRSWLVNGELPTSSNEFFIYESTEIQTMDNTVNIKYDQSKVPNFLTDEMAYKCYLIGKTRNFLNMFCNETSWVNDFSKRLSFKIDSYRNKISHIYNDFQFSQLVDENYQDIISYFTDTMYTKFRLFNNLAAFKDYLLMGKGDFIQSIILFGSDLLNDPSSILSGHQLTKLLQDAVLSSTVRYKLKTPHLNTYVNNLDARILEIGHGNIGWDVFTLDYQLQPPIDQILNSPDNTQKKEYLKVFNYLWKFKRLEYLLENEWKVQMNTRNILRKNKVFYRRINRVVLIQNFLRGFILSVQRFIFEEIINTAYASILDDLKKSDPQSKLSTTKTGNAFKVADDVLIPSKSYMSHINKSPSTRNDQLFKEQSMDSLKELHYGFLISITKHKLINGSSSSAKGKISNKLYISQLNGLTNLVFKFAVTVKEFNNLVMELGIQDSIDDISSIRDNVNERFSIIYSNLLSLFGEFNKNLKVFINDLSNDDDLNMRYLGISLNQ</sequence>
<reference evidence="8 9" key="1">
    <citation type="journal article" date="2012" name="Eukaryot. Cell">
        <title>Draft genome sequence of Wickerhamomyces ciferrii NRRL Y-1031 F-60-10.</title>
        <authorList>
            <person name="Schneider J."/>
            <person name="Andrea H."/>
            <person name="Blom J."/>
            <person name="Jaenicke S."/>
            <person name="Ruckert C."/>
            <person name="Schorsch C."/>
            <person name="Szczepanowski R."/>
            <person name="Farwick M."/>
            <person name="Goesmann A."/>
            <person name="Puhler A."/>
            <person name="Schaffer S."/>
            <person name="Tauch A."/>
            <person name="Kohler T."/>
            <person name="Brinkrolf K."/>
        </authorList>
    </citation>
    <scope>NUCLEOTIDE SEQUENCE [LARGE SCALE GENOMIC DNA]</scope>
    <source>
        <strain evidence="9">ATCC 14091 / BCRC 22168 / CBS 111 / JCM 3599 / NBRC 0793 / NRRL Y-1031 F-60-10</strain>
    </source>
</reference>
<accession>K0KHU4</accession>
<dbReference type="InParanoid" id="K0KHU4"/>
<keyword evidence="3 5" id="KW-0493">Microtubule</keyword>
<dbReference type="InterPro" id="IPR040457">
    <property type="entry name" value="GCP_C"/>
</dbReference>
<dbReference type="GO" id="GO:0007020">
    <property type="term" value="P:microtubule nucleation"/>
    <property type="evidence" value="ECO:0007669"/>
    <property type="project" value="InterPro"/>
</dbReference>
<evidence type="ECO:0000259" key="6">
    <source>
        <dbReference type="Pfam" id="PF04130"/>
    </source>
</evidence>
<dbReference type="STRING" id="1206466.K0KHU4"/>
<keyword evidence="9" id="KW-1185">Reference proteome</keyword>
<dbReference type="Pfam" id="PF17681">
    <property type="entry name" value="GCP_N_terminal"/>
    <property type="match status" value="1"/>
</dbReference>
<feature type="domain" description="Gamma tubulin complex component protein N-terminal" evidence="7">
    <location>
        <begin position="203"/>
        <end position="485"/>
    </location>
</feature>
<dbReference type="GO" id="GO:0043015">
    <property type="term" value="F:gamma-tubulin binding"/>
    <property type="evidence" value="ECO:0007669"/>
    <property type="project" value="InterPro"/>
</dbReference>
<comment type="subcellular location">
    <subcellularLocation>
        <location evidence="5">Cytoplasm</location>
        <location evidence="5">Cytoskeleton</location>
        <location evidence="5">Microtubule organizing center</location>
    </subcellularLocation>
</comment>